<dbReference type="EMBL" id="KQ976424">
    <property type="protein sequence ID" value="KYM88470.1"/>
    <property type="molecule type" value="Genomic_DNA"/>
</dbReference>
<dbReference type="AlphaFoldDB" id="A0A195BPN3"/>
<organism evidence="1 2">
    <name type="scientific">Atta colombica</name>
    <dbReference type="NCBI Taxonomy" id="520822"/>
    <lineage>
        <taxon>Eukaryota</taxon>
        <taxon>Metazoa</taxon>
        <taxon>Ecdysozoa</taxon>
        <taxon>Arthropoda</taxon>
        <taxon>Hexapoda</taxon>
        <taxon>Insecta</taxon>
        <taxon>Pterygota</taxon>
        <taxon>Neoptera</taxon>
        <taxon>Endopterygota</taxon>
        <taxon>Hymenoptera</taxon>
        <taxon>Apocrita</taxon>
        <taxon>Aculeata</taxon>
        <taxon>Formicoidea</taxon>
        <taxon>Formicidae</taxon>
        <taxon>Myrmicinae</taxon>
        <taxon>Atta</taxon>
    </lineage>
</organism>
<dbReference type="NCBIfam" id="TIGR01460">
    <property type="entry name" value="HAD-SF-IIA"/>
    <property type="match status" value="1"/>
</dbReference>
<dbReference type="GO" id="GO:0046474">
    <property type="term" value="P:glycerophospholipid biosynthetic process"/>
    <property type="evidence" value="ECO:0007669"/>
    <property type="project" value="TreeGrafter"/>
</dbReference>
<dbReference type="Gene3D" id="3.40.50.1000">
    <property type="entry name" value="HAD superfamily/HAD-like"/>
    <property type="match status" value="2"/>
</dbReference>
<dbReference type="InterPro" id="IPR006353">
    <property type="entry name" value="HAD-SF_hydro_IIA_CECR5"/>
</dbReference>
<dbReference type="PANTHER" id="PTHR14269">
    <property type="entry name" value="CDP-DIACYLGLYCEROL--GLYCEROL-3-PHOSPHATE 3-PHOSPHATIDYLTRANSFERASE-RELATED"/>
    <property type="match status" value="1"/>
</dbReference>
<keyword evidence="2" id="KW-1185">Reference proteome</keyword>
<evidence type="ECO:0000313" key="2">
    <source>
        <dbReference type="Proteomes" id="UP000078540"/>
    </source>
</evidence>
<sequence>LGRFRGTVFERDKVNSSVRRENGILGRATREMRGGSAGWKANRPEKAGGMVTNHLSTKPKFGLLFDIDGVIIRGKQILPPVKESFKRLQGNNGKFRVPTLFVTNSGNSLRSQKATELSKWIGVEVMESQVVLAHSPLQMFDYLHNKQVLISGQGPITDIARELGFKKTITIEEVVKNFPCLDYINIKKRNPICGPINPNFPQIEGILLLSEPINWETSLQLMIDLLVTNGMPTGLPTAIPYPHIPVLACNMDLLWASEAPIPRYGHGAFLLCLENLYKKVTNKDMTYAALVGKPSEITYYHANQLLINHAKSIGIDNIDTIYAIGDNINTDIFGANLYDKYLSRYESGEGTMSRNLEKLLGKTKEDPSAKACISILVETGVHQRDSKFIPEHSPRDFLPVDDGLCKPAFIVKDVGQAINLAFKEEKFE</sequence>
<dbReference type="InterPro" id="IPR036412">
    <property type="entry name" value="HAD-like_sf"/>
</dbReference>
<reference evidence="1 2" key="1">
    <citation type="submission" date="2015-09" db="EMBL/GenBank/DDBJ databases">
        <title>Atta colombica WGS genome.</title>
        <authorList>
            <person name="Nygaard S."/>
            <person name="Hu H."/>
            <person name="Boomsma J."/>
            <person name="Zhang G."/>
        </authorList>
    </citation>
    <scope>NUCLEOTIDE SEQUENCE [LARGE SCALE GENOMIC DNA]</scope>
    <source>
        <strain evidence="1">Treedump-2</strain>
        <tissue evidence="1">Whole body</tissue>
    </source>
</reference>
<dbReference type="STRING" id="520822.A0A195BPN3"/>
<dbReference type="Pfam" id="PF13344">
    <property type="entry name" value="Hydrolase_6"/>
    <property type="match status" value="1"/>
</dbReference>
<dbReference type="PANTHER" id="PTHR14269:SF4">
    <property type="entry name" value="CAT EYE SYNDROME CRITICAL REGION PROTEIN 5"/>
    <property type="match status" value="1"/>
</dbReference>
<name>A0A195BPN3_9HYME</name>
<dbReference type="InterPro" id="IPR050324">
    <property type="entry name" value="CDP-alcohol_PTase-I"/>
</dbReference>
<gene>
    <name evidence="1" type="ORF">ALC53_02953</name>
</gene>
<dbReference type="InterPro" id="IPR023214">
    <property type="entry name" value="HAD_sf"/>
</dbReference>
<evidence type="ECO:0000313" key="1">
    <source>
        <dbReference type="EMBL" id="KYM88470.1"/>
    </source>
</evidence>
<feature type="non-terminal residue" evidence="1">
    <location>
        <position position="1"/>
    </location>
</feature>
<dbReference type="InterPro" id="IPR006357">
    <property type="entry name" value="HAD-SF_hydro_IIA"/>
</dbReference>
<protein>
    <submittedName>
        <fullName evidence="1">Cat eye syndrome critical region protein 5 like protein</fullName>
    </submittedName>
</protein>
<dbReference type="Proteomes" id="UP000078540">
    <property type="component" value="Unassembled WGS sequence"/>
</dbReference>
<proteinExistence type="predicted"/>
<dbReference type="SUPFAM" id="SSF56784">
    <property type="entry name" value="HAD-like"/>
    <property type="match status" value="1"/>
</dbReference>
<dbReference type="GO" id="GO:0005739">
    <property type="term" value="C:mitochondrion"/>
    <property type="evidence" value="ECO:0007669"/>
    <property type="project" value="TreeGrafter"/>
</dbReference>
<accession>A0A195BPN3</accession>
<dbReference type="NCBIfam" id="TIGR01456">
    <property type="entry name" value="CECR5"/>
    <property type="match status" value="1"/>
</dbReference>